<reference evidence="2" key="1">
    <citation type="submission" date="2022-11" db="UniProtKB">
        <authorList>
            <consortium name="WormBaseParasite"/>
        </authorList>
    </citation>
    <scope>IDENTIFICATION</scope>
</reference>
<name>A0A914VTW6_9BILA</name>
<dbReference type="SUPFAM" id="SSF56112">
    <property type="entry name" value="Protein kinase-like (PK-like)"/>
    <property type="match status" value="1"/>
</dbReference>
<evidence type="ECO:0000313" key="2">
    <source>
        <dbReference type="WBParaSite" id="PSAMB.scaffold248size61541.g3721.t1"/>
    </source>
</evidence>
<dbReference type="Proteomes" id="UP000887566">
    <property type="component" value="Unplaced"/>
</dbReference>
<proteinExistence type="predicted"/>
<dbReference type="AlphaFoldDB" id="A0A914VTW6"/>
<evidence type="ECO:0000313" key="1">
    <source>
        <dbReference type="Proteomes" id="UP000887566"/>
    </source>
</evidence>
<organism evidence="1 2">
    <name type="scientific">Plectus sambesii</name>
    <dbReference type="NCBI Taxonomy" id="2011161"/>
    <lineage>
        <taxon>Eukaryota</taxon>
        <taxon>Metazoa</taxon>
        <taxon>Ecdysozoa</taxon>
        <taxon>Nematoda</taxon>
        <taxon>Chromadorea</taxon>
        <taxon>Plectida</taxon>
        <taxon>Plectina</taxon>
        <taxon>Plectoidea</taxon>
        <taxon>Plectidae</taxon>
        <taxon>Plectus</taxon>
    </lineage>
</organism>
<dbReference type="Gene3D" id="1.10.510.10">
    <property type="entry name" value="Transferase(Phosphotransferase) domain 1"/>
    <property type="match status" value="1"/>
</dbReference>
<dbReference type="WBParaSite" id="PSAMB.scaffold248size61541.g3721.t1">
    <property type="protein sequence ID" value="PSAMB.scaffold248size61541.g3721.t1"/>
    <property type="gene ID" value="PSAMB.scaffold248size61541.g3721"/>
</dbReference>
<sequence length="111" mass="12369">MKTILSSETLARLFRKPSKKACQPSVRAKLSLGSLGCTIVEMFTTEPPFYKVSEEEFLASVEARILSYDPECLIPKASPSMQLFLSLLLQNDNGKRPQTGSEAEVKLNQIF</sequence>
<keyword evidence="1" id="KW-1185">Reference proteome</keyword>
<accession>A0A914VTW6</accession>
<dbReference type="InterPro" id="IPR011009">
    <property type="entry name" value="Kinase-like_dom_sf"/>
</dbReference>
<protein>
    <submittedName>
        <fullName evidence="2">Protein kinase domain-containing protein</fullName>
    </submittedName>
</protein>